<dbReference type="Proteomes" id="UP000030021">
    <property type="component" value="Unassembled WGS sequence"/>
</dbReference>
<dbReference type="AlphaFoldDB" id="A0A0A0HI41"/>
<evidence type="ECO:0000313" key="2">
    <source>
        <dbReference type="EMBL" id="KGM87467.1"/>
    </source>
</evidence>
<evidence type="ECO:0008006" key="4">
    <source>
        <dbReference type="Google" id="ProtNLM"/>
    </source>
</evidence>
<keyword evidence="1" id="KW-0732">Signal</keyword>
<proteinExistence type="predicted"/>
<accession>A0A0A0HI41</accession>
<dbReference type="RefSeq" id="WP_037273216.1">
    <property type="nucleotide sequence ID" value="NZ_KN293980.1"/>
</dbReference>
<reference evidence="2 3" key="1">
    <citation type="submission" date="2013-01" db="EMBL/GenBank/DDBJ databases">
        <authorList>
            <person name="Fiebig A."/>
            <person name="Goeker M."/>
            <person name="Klenk H.-P.P."/>
        </authorList>
    </citation>
    <scope>NUCLEOTIDE SEQUENCE [LARGE SCALE GENOMIC DNA]</scope>
    <source>
        <strain evidence="2 3">DSM 17069</strain>
    </source>
</reference>
<evidence type="ECO:0000256" key="1">
    <source>
        <dbReference type="SAM" id="SignalP"/>
    </source>
</evidence>
<comment type="caution">
    <text evidence="2">The sequence shown here is derived from an EMBL/GenBank/DDBJ whole genome shotgun (WGS) entry which is preliminary data.</text>
</comment>
<dbReference type="InterPro" id="IPR011042">
    <property type="entry name" value="6-blade_b-propeller_TolB-like"/>
</dbReference>
<dbReference type="EMBL" id="AONH01000013">
    <property type="protein sequence ID" value="KGM87467.1"/>
    <property type="molecule type" value="Genomic_DNA"/>
</dbReference>
<dbReference type="HOGENOM" id="CLU_045463_2_0_5"/>
<sequence length="320" mass="32805">MTLSLKPLLLAGALAATLPALAMADATISLPDVGFAPEGISHDTSGNLYVGSLTQGRIAKISPKTGEVTEFAPAGANGLVTVVGVHVEGDQTFACSSDPGIGALTGTSAPALVAFDTETGTPTGRYPLPEGGMFCNDLTALRDGTILVTDSFVPRIYALKPGTNQLEVWLDDSRFAGEGFNLNGIAYDDGAVFVARYNTGTLHQIDLGAHGEAGKITDLKMSAEVHGADGLTALGGRRFLIVEGGGLHAGARGALLGATVSEGAVDLSTIADDLNVPTTATVIGKTAYVVEGQLDHLFDPSAGPADPYRILAIELPETFQ</sequence>
<feature type="signal peptide" evidence="1">
    <location>
        <begin position="1"/>
        <end position="22"/>
    </location>
</feature>
<name>A0A0A0HI41_9RHOB</name>
<feature type="chain" id="PRO_5001970151" description="Gluconolactonase" evidence="1">
    <location>
        <begin position="23"/>
        <end position="320"/>
    </location>
</feature>
<dbReference type="PATRIC" id="fig|1288298.3.peg.2212"/>
<dbReference type="SUPFAM" id="SSF63829">
    <property type="entry name" value="Calcium-dependent phosphotriesterase"/>
    <property type="match status" value="1"/>
</dbReference>
<dbReference type="Gene3D" id="2.120.10.30">
    <property type="entry name" value="TolB, C-terminal domain"/>
    <property type="match status" value="1"/>
</dbReference>
<evidence type="ECO:0000313" key="3">
    <source>
        <dbReference type="Proteomes" id="UP000030021"/>
    </source>
</evidence>
<gene>
    <name evidence="2" type="ORF">rosmuc_02201</name>
</gene>
<organism evidence="2 3">
    <name type="scientific">Roseovarius mucosus DSM 17069</name>
    <dbReference type="NCBI Taxonomy" id="1288298"/>
    <lineage>
        <taxon>Bacteria</taxon>
        <taxon>Pseudomonadati</taxon>
        <taxon>Pseudomonadota</taxon>
        <taxon>Alphaproteobacteria</taxon>
        <taxon>Rhodobacterales</taxon>
        <taxon>Roseobacteraceae</taxon>
        <taxon>Roseovarius</taxon>
    </lineage>
</organism>
<protein>
    <recommendedName>
        <fullName evidence="4">Gluconolactonase</fullName>
    </recommendedName>
</protein>
<dbReference type="eggNOG" id="COG3386">
    <property type="taxonomic scope" value="Bacteria"/>
</dbReference>